<dbReference type="STRING" id="64571.A0A1Y2GJP2"/>
<dbReference type="NCBIfam" id="TIGR00229">
    <property type="entry name" value="sensory_box"/>
    <property type="match status" value="1"/>
</dbReference>
<evidence type="ECO:0000259" key="2">
    <source>
        <dbReference type="PROSITE" id="PS50112"/>
    </source>
</evidence>
<evidence type="ECO:0000313" key="4">
    <source>
        <dbReference type="Proteomes" id="UP000193648"/>
    </source>
</evidence>
<organism evidence="3 4">
    <name type="scientific">Lobosporangium transversale</name>
    <dbReference type="NCBI Taxonomy" id="64571"/>
    <lineage>
        <taxon>Eukaryota</taxon>
        <taxon>Fungi</taxon>
        <taxon>Fungi incertae sedis</taxon>
        <taxon>Mucoromycota</taxon>
        <taxon>Mortierellomycotina</taxon>
        <taxon>Mortierellomycetes</taxon>
        <taxon>Mortierellales</taxon>
        <taxon>Mortierellaceae</taxon>
        <taxon>Lobosporangium</taxon>
    </lineage>
</organism>
<reference evidence="3 4" key="1">
    <citation type="submission" date="2016-07" db="EMBL/GenBank/DDBJ databases">
        <title>Pervasive Adenine N6-methylation of Active Genes in Fungi.</title>
        <authorList>
            <consortium name="DOE Joint Genome Institute"/>
            <person name="Mondo S.J."/>
            <person name="Dannebaum R.O."/>
            <person name="Kuo R.C."/>
            <person name="Labutti K."/>
            <person name="Haridas S."/>
            <person name="Kuo A."/>
            <person name="Salamov A."/>
            <person name="Ahrendt S.R."/>
            <person name="Lipzen A."/>
            <person name="Sullivan W."/>
            <person name="Andreopoulos W.B."/>
            <person name="Clum A."/>
            <person name="Lindquist E."/>
            <person name="Daum C."/>
            <person name="Ramamoorthy G.K."/>
            <person name="Gryganskyi A."/>
            <person name="Culley D."/>
            <person name="Magnuson J.K."/>
            <person name="James T.Y."/>
            <person name="O'Malley M.A."/>
            <person name="Stajich J.E."/>
            <person name="Spatafora J.W."/>
            <person name="Visel A."/>
            <person name="Grigoriev I.V."/>
        </authorList>
    </citation>
    <scope>NUCLEOTIDE SEQUENCE [LARGE SCALE GENOMIC DNA]</scope>
    <source>
        <strain evidence="3 4">NRRL 3116</strain>
    </source>
</reference>
<name>A0A1Y2GJP2_9FUNG</name>
<feature type="compositionally biased region" description="Polar residues" evidence="1">
    <location>
        <begin position="463"/>
        <end position="472"/>
    </location>
</feature>
<evidence type="ECO:0000313" key="3">
    <source>
        <dbReference type="EMBL" id="ORZ12948.1"/>
    </source>
</evidence>
<dbReference type="InterPro" id="IPR013655">
    <property type="entry name" value="PAS_fold_3"/>
</dbReference>
<dbReference type="Pfam" id="PF08447">
    <property type="entry name" value="PAS_3"/>
    <property type="match status" value="1"/>
</dbReference>
<dbReference type="SMART" id="SM00091">
    <property type="entry name" value="PAS"/>
    <property type="match status" value="2"/>
</dbReference>
<accession>A0A1Y2GJP2</accession>
<dbReference type="Pfam" id="PF13426">
    <property type="entry name" value="PAS_9"/>
    <property type="match status" value="1"/>
</dbReference>
<dbReference type="InParanoid" id="A0A1Y2GJP2"/>
<sequence>MFQSLNYISFHDLSPEGRFIWASPSVVDVLGYQPEELVGVPVYAIIPEEDIPLTKTVHLENVLNDLAASQIVLRFKTKDGRLVTCTSVFGLCYDFIFNCATVIDPNAGSYIQMRAHSSAMTRIVGSRKEEFTRMRKHHEAFAASTWNDKGLLPEPRVCMILNRFTRNLIIMYASPATEQIFQLDPDDIIGKPILLFVRADDLGSFVEQIDISKASTTIVHTRFWFQSPNCSQAIPCEAMFFGAADGLIAVMRRCKPFVRRRYIAESAYFSTAHDYQYYQYCCSNSNSNSNNSRCSSWSSAGIDTNAVTAPQSYLHTPISLSPSPSSLHRLSASPVRNVPMSRLRGIRILEIGDERIRPLCIPSNDPSLVPEPSALLHGIKEYHSQEDYIEEDEDEEEEEEEEEEEDDGEDFDHDGDDEFEYEYENEHEHGHGNKYADQLDHHDDEMDYIDRGIGAIDLDHRTWIQSEPSQNRSHPSPPHYSQHHNTYHTPRPHPHP</sequence>
<feature type="compositionally biased region" description="Acidic residues" evidence="1">
    <location>
        <begin position="387"/>
        <end position="423"/>
    </location>
</feature>
<proteinExistence type="predicted"/>
<dbReference type="SUPFAM" id="SSF55785">
    <property type="entry name" value="PYP-like sensor domain (PAS domain)"/>
    <property type="match status" value="2"/>
</dbReference>
<dbReference type="PROSITE" id="PS50112">
    <property type="entry name" value="PAS"/>
    <property type="match status" value="1"/>
</dbReference>
<dbReference type="RefSeq" id="XP_021880297.1">
    <property type="nucleotide sequence ID" value="XM_022030237.1"/>
</dbReference>
<comment type="caution">
    <text evidence="3">The sequence shown here is derived from an EMBL/GenBank/DDBJ whole genome shotgun (WGS) entry which is preliminary data.</text>
</comment>
<dbReference type="InterPro" id="IPR035965">
    <property type="entry name" value="PAS-like_dom_sf"/>
</dbReference>
<protein>
    <recommendedName>
        <fullName evidence="2">PAS domain-containing protein</fullName>
    </recommendedName>
</protein>
<dbReference type="Proteomes" id="UP000193648">
    <property type="component" value="Unassembled WGS sequence"/>
</dbReference>
<feature type="compositionally biased region" description="Basic residues" evidence="1">
    <location>
        <begin position="481"/>
        <end position="496"/>
    </location>
</feature>
<dbReference type="GeneID" id="33572079"/>
<dbReference type="AlphaFoldDB" id="A0A1Y2GJP2"/>
<dbReference type="InterPro" id="IPR016024">
    <property type="entry name" value="ARM-type_fold"/>
</dbReference>
<keyword evidence="4" id="KW-1185">Reference proteome</keyword>
<dbReference type="InterPro" id="IPR000014">
    <property type="entry name" value="PAS"/>
</dbReference>
<gene>
    <name evidence="3" type="ORF">BCR41DRAFT_423022</name>
</gene>
<feature type="region of interest" description="Disordered" evidence="1">
    <location>
        <begin position="383"/>
        <end position="439"/>
    </location>
</feature>
<dbReference type="CDD" id="cd00130">
    <property type="entry name" value="PAS"/>
    <property type="match status" value="2"/>
</dbReference>
<dbReference type="SUPFAM" id="SSF48371">
    <property type="entry name" value="ARM repeat"/>
    <property type="match status" value="1"/>
</dbReference>
<feature type="domain" description="PAS" evidence="2">
    <location>
        <begin position="13"/>
        <end position="66"/>
    </location>
</feature>
<feature type="region of interest" description="Disordered" evidence="1">
    <location>
        <begin position="460"/>
        <end position="496"/>
    </location>
</feature>
<dbReference type="OrthoDB" id="411251at2759"/>
<evidence type="ECO:0000256" key="1">
    <source>
        <dbReference type="SAM" id="MobiDB-lite"/>
    </source>
</evidence>
<dbReference type="Gene3D" id="3.30.450.20">
    <property type="entry name" value="PAS domain"/>
    <property type="match status" value="2"/>
</dbReference>
<dbReference type="EMBL" id="MCFF01000024">
    <property type="protein sequence ID" value="ORZ12948.1"/>
    <property type="molecule type" value="Genomic_DNA"/>
</dbReference>